<proteinExistence type="predicted"/>
<sequence>MWSVCVLPHIVFLKAPGRLLQSTSYFKTNCRFHSVIAFPFCSFFLLLLKIKNTESCFSSRSTVLEIHLGVNACSALLSAVGPSKHIYIILNVL</sequence>
<evidence type="ECO:0000313" key="1">
    <source>
        <dbReference type="Ensembl" id="ENSPREP00000028843.1"/>
    </source>
</evidence>
<dbReference type="Bgee" id="ENSPREG00000019512">
    <property type="expression patterns" value="Expressed in caudal fin and 1 other cell type or tissue"/>
</dbReference>
<protein>
    <submittedName>
        <fullName evidence="1">Uncharacterized protein</fullName>
    </submittedName>
</protein>
<reference evidence="2" key="1">
    <citation type="submission" date="2013-11" db="EMBL/GenBank/DDBJ databases">
        <title>The genomic landscape of the Guanapo guppy.</title>
        <authorList>
            <person name="Kuenstner A."/>
            <person name="Dreyer C."/>
        </authorList>
    </citation>
    <scope>NUCLEOTIDE SEQUENCE</scope>
    <source>
        <strain evidence="2">Guanapo</strain>
    </source>
</reference>
<reference evidence="1" key="3">
    <citation type="submission" date="2025-09" db="UniProtKB">
        <authorList>
            <consortium name="Ensembl"/>
        </authorList>
    </citation>
    <scope>IDENTIFICATION</scope>
    <source>
        <strain evidence="1">Guanapo</strain>
    </source>
</reference>
<name>A0A3P9Q4U0_POERE</name>
<evidence type="ECO:0000313" key="2">
    <source>
        <dbReference type="Proteomes" id="UP000242638"/>
    </source>
</evidence>
<organism evidence="1 2">
    <name type="scientific">Poecilia reticulata</name>
    <name type="common">Guppy</name>
    <name type="synonym">Acanthophacelus reticulatus</name>
    <dbReference type="NCBI Taxonomy" id="8081"/>
    <lineage>
        <taxon>Eukaryota</taxon>
        <taxon>Metazoa</taxon>
        <taxon>Chordata</taxon>
        <taxon>Craniata</taxon>
        <taxon>Vertebrata</taxon>
        <taxon>Euteleostomi</taxon>
        <taxon>Actinopterygii</taxon>
        <taxon>Neopterygii</taxon>
        <taxon>Teleostei</taxon>
        <taxon>Neoteleostei</taxon>
        <taxon>Acanthomorphata</taxon>
        <taxon>Ovalentaria</taxon>
        <taxon>Atherinomorphae</taxon>
        <taxon>Cyprinodontiformes</taxon>
        <taxon>Poeciliidae</taxon>
        <taxon>Poeciliinae</taxon>
        <taxon>Poecilia</taxon>
    </lineage>
</organism>
<dbReference type="Proteomes" id="UP000242638">
    <property type="component" value="Unassembled WGS sequence"/>
</dbReference>
<keyword evidence="2" id="KW-1185">Reference proteome</keyword>
<dbReference type="AlphaFoldDB" id="A0A3P9Q4U0"/>
<accession>A0A3P9Q4U0</accession>
<reference evidence="1" key="2">
    <citation type="submission" date="2025-08" db="UniProtKB">
        <authorList>
            <consortium name="Ensembl"/>
        </authorList>
    </citation>
    <scope>IDENTIFICATION</scope>
    <source>
        <strain evidence="1">Guanapo</strain>
    </source>
</reference>
<dbReference type="Ensembl" id="ENSPRET00000029164.1">
    <property type="protein sequence ID" value="ENSPREP00000028843.1"/>
    <property type="gene ID" value="ENSPREG00000019512.1"/>
</dbReference>